<dbReference type="Pfam" id="PF15567">
    <property type="entry name" value="Imm35"/>
    <property type="match status" value="1"/>
</dbReference>
<organism evidence="3 5">
    <name type="scientific">Chryseobacterium balustinum</name>
    <dbReference type="NCBI Taxonomy" id="246"/>
    <lineage>
        <taxon>Bacteria</taxon>
        <taxon>Pseudomonadati</taxon>
        <taxon>Bacteroidota</taxon>
        <taxon>Flavobacteriia</taxon>
        <taxon>Flavobacteriales</taxon>
        <taxon>Weeksellaceae</taxon>
        <taxon>Chryseobacterium group</taxon>
        <taxon>Chryseobacterium</taxon>
    </lineage>
</organism>
<dbReference type="Proteomes" id="UP000251937">
    <property type="component" value="Unassembled WGS sequence"/>
</dbReference>
<evidence type="ECO:0000313" key="2">
    <source>
        <dbReference type="EMBL" id="SKB39107.1"/>
    </source>
</evidence>
<protein>
    <recommendedName>
        <fullName evidence="1">Immunity protein 35 domain-containing protein</fullName>
    </recommendedName>
</protein>
<dbReference type="KEGG" id="cbp:EB354_19020"/>
<keyword evidence="4" id="KW-1185">Reference proteome</keyword>
<dbReference type="AlphaFoldDB" id="A0AAX2IHA0"/>
<accession>A0AAX2IHA0</accession>
<sequence length="105" mass="12283">MLSENEIINVAKTYLAAIEKKVGEPLILPQELMIKKKYGIYFIYHSKKYWETKDWEEKLLGNAPFLVESKSGKIIEFGTSRGIDFYIEEYEAGRLPDMPRLSDFQ</sequence>
<feature type="domain" description="Immunity protein 35" evidence="1">
    <location>
        <begin position="9"/>
        <end position="77"/>
    </location>
</feature>
<evidence type="ECO:0000313" key="3">
    <source>
        <dbReference type="EMBL" id="SQA87909.1"/>
    </source>
</evidence>
<dbReference type="EMBL" id="FUZE01000001">
    <property type="protein sequence ID" value="SKB39107.1"/>
    <property type="molecule type" value="Genomic_DNA"/>
</dbReference>
<dbReference type="RefSeq" id="WP_079463611.1">
    <property type="nucleotide sequence ID" value="NZ_CP033934.1"/>
</dbReference>
<proteinExistence type="predicted"/>
<evidence type="ECO:0000313" key="5">
    <source>
        <dbReference type="Proteomes" id="UP000251937"/>
    </source>
</evidence>
<reference evidence="3 5" key="2">
    <citation type="submission" date="2018-06" db="EMBL/GenBank/DDBJ databases">
        <authorList>
            <consortium name="Pathogen Informatics"/>
            <person name="Doyle S."/>
        </authorList>
    </citation>
    <scope>NUCLEOTIDE SEQUENCE [LARGE SCALE GENOMIC DNA]</scope>
    <source>
        <strain evidence="3 5">NCTC11212</strain>
    </source>
</reference>
<comment type="caution">
    <text evidence="3">The sequence shown here is derived from an EMBL/GenBank/DDBJ whole genome shotgun (WGS) entry which is preliminary data.</text>
</comment>
<dbReference type="EMBL" id="UAVR01000005">
    <property type="protein sequence ID" value="SQA87909.1"/>
    <property type="molecule type" value="Genomic_DNA"/>
</dbReference>
<name>A0AAX2IHA0_9FLAO</name>
<dbReference type="Proteomes" id="UP000190669">
    <property type="component" value="Unassembled WGS sequence"/>
</dbReference>
<gene>
    <name evidence="3" type="ORF">NCTC11212_00781</name>
    <name evidence="2" type="ORF">SAMN05421800_101356</name>
</gene>
<evidence type="ECO:0000313" key="4">
    <source>
        <dbReference type="Proteomes" id="UP000190669"/>
    </source>
</evidence>
<reference evidence="2 4" key="1">
    <citation type="submission" date="2017-02" db="EMBL/GenBank/DDBJ databases">
        <authorList>
            <person name="Varghese N."/>
            <person name="Submissions S."/>
        </authorList>
    </citation>
    <scope>NUCLEOTIDE SEQUENCE [LARGE SCALE GENOMIC DNA]</scope>
    <source>
        <strain evidence="2 4">DSM 16775</strain>
    </source>
</reference>
<dbReference type="InterPro" id="IPR029082">
    <property type="entry name" value="Imm35"/>
</dbReference>
<evidence type="ECO:0000259" key="1">
    <source>
        <dbReference type="Pfam" id="PF15567"/>
    </source>
</evidence>